<sequence>MDLKQIEKKIEPIMKKYGVKSAGIFGSYARGEADKGSDLDILIDYDVTLSLFELVALERELSEALNVKVDVVTKKFLNHLVEPFVRRDLKMIYDGR</sequence>
<dbReference type="CDD" id="cd05403">
    <property type="entry name" value="NT_KNTase_like"/>
    <property type="match status" value="1"/>
</dbReference>
<feature type="domain" description="Polymerase nucleotidyl transferase" evidence="10">
    <location>
        <begin position="8"/>
        <end position="88"/>
    </location>
</feature>
<name>A0A1F5XI69_9BACT</name>
<gene>
    <name evidence="11" type="ORF">A3B19_02355</name>
</gene>
<evidence type="ECO:0000256" key="8">
    <source>
        <dbReference type="ARBA" id="ARBA00022842"/>
    </source>
</evidence>
<evidence type="ECO:0000259" key="10">
    <source>
        <dbReference type="Pfam" id="PF01909"/>
    </source>
</evidence>
<evidence type="ECO:0000256" key="7">
    <source>
        <dbReference type="ARBA" id="ARBA00022840"/>
    </source>
</evidence>
<dbReference type="GO" id="GO:0016779">
    <property type="term" value="F:nucleotidyltransferase activity"/>
    <property type="evidence" value="ECO:0007669"/>
    <property type="project" value="UniProtKB-KW"/>
</dbReference>
<accession>A0A1F5XI69</accession>
<evidence type="ECO:0000256" key="4">
    <source>
        <dbReference type="ARBA" id="ARBA00022695"/>
    </source>
</evidence>
<organism evidence="11 12">
    <name type="scientific">Candidatus Giovannonibacteria bacterium RIFCSPLOWO2_01_FULL_46_32</name>
    <dbReference type="NCBI Taxonomy" id="1798353"/>
    <lineage>
        <taxon>Bacteria</taxon>
        <taxon>Candidatus Giovannoniibacteriota</taxon>
    </lineage>
</organism>
<dbReference type="InterPro" id="IPR043519">
    <property type="entry name" value="NT_sf"/>
</dbReference>
<reference evidence="11 12" key="1">
    <citation type="journal article" date="2016" name="Nat. Commun.">
        <title>Thousands of microbial genomes shed light on interconnected biogeochemical processes in an aquifer system.</title>
        <authorList>
            <person name="Anantharaman K."/>
            <person name="Brown C.T."/>
            <person name="Hug L.A."/>
            <person name="Sharon I."/>
            <person name="Castelle C.J."/>
            <person name="Probst A.J."/>
            <person name="Thomas B.C."/>
            <person name="Singh A."/>
            <person name="Wilkins M.J."/>
            <person name="Karaoz U."/>
            <person name="Brodie E.L."/>
            <person name="Williams K.H."/>
            <person name="Hubbard S.S."/>
            <person name="Banfield J.F."/>
        </authorList>
    </citation>
    <scope>NUCLEOTIDE SEQUENCE [LARGE SCALE GENOMIC DNA]</scope>
</reference>
<dbReference type="AlphaFoldDB" id="A0A1F5XI69"/>
<evidence type="ECO:0000256" key="2">
    <source>
        <dbReference type="ARBA" id="ARBA00022649"/>
    </source>
</evidence>
<dbReference type="Proteomes" id="UP000177346">
    <property type="component" value="Unassembled WGS sequence"/>
</dbReference>
<proteinExistence type="inferred from homology"/>
<keyword evidence="7" id="KW-0067">ATP-binding</keyword>
<dbReference type="EMBL" id="MFIF01000003">
    <property type="protein sequence ID" value="OGF87614.1"/>
    <property type="molecule type" value="Genomic_DNA"/>
</dbReference>
<keyword evidence="4" id="KW-0548">Nucleotidyltransferase</keyword>
<protein>
    <recommendedName>
        <fullName evidence="10">Polymerase nucleotidyl transferase domain-containing protein</fullName>
    </recommendedName>
</protein>
<comment type="similarity">
    <text evidence="9">Belongs to the MntA antitoxin family.</text>
</comment>
<dbReference type="GO" id="GO:0005524">
    <property type="term" value="F:ATP binding"/>
    <property type="evidence" value="ECO:0007669"/>
    <property type="project" value="UniProtKB-KW"/>
</dbReference>
<dbReference type="SUPFAM" id="SSF81301">
    <property type="entry name" value="Nucleotidyltransferase"/>
    <property type="match status" value="1"/>
</dbReference>
<evidence type="ECO:0000256" key="9">
    <source>
        <dbReference type="ARBA" id="ARBA00038276"/>
    </source>
</evidence>
<dbReference type="PANTHER" id="PTHR33571:SF14">
    <property type="entry name" value="PROTEIN ADENYLYLTRANSFERASE MJ0435-RELATED"/>
    <property type="match status" value="1"/>
</dbReference>
<dbReference type="PANTHER" id="PTHR33571">
    <property type="entry name" value="SSL8005 PROTEIN"/>
    <property type="match status" value="1"/>
</dbReference>
<keyword evidence="6" id="KW-0547">Nucleotide-binding</keyword>
<evidence type="ECO:0000313" key="11">
    <source>
        <dbReference type="EMBL" id="OGF87614.1"/>
    </source>
</evidence>
<dbReference type="Pfam" id="PF01909">
    <property type="entry name" value="NTP_transf_2"/>
    <property type="match status" value="1"/>
</dbReference>
<keyword evidence="2" id="KW-1277">Toxin-antitoxin system</keyword>
<comment type="caution">
    <text evidence="11">The sequence shown here is derived from an EMBL/GenBank/DDBJ whole genome shotgun (WGS) entry which is preliminary data.</text>
</comment>
<dbReference type="GO" id="GO:0046872">
    <property type="term" value="F:metal ion binding"/>
    <property type="evidence" value="ECO:0007669"/>
    <property type="project" value="UniProtKB-KW"/>
</dbReference>
<keyword evidence="5" id="KW-0479">Metal-binding</keyword>
<dbReference type="InterPro" id="IPR002934">
    <property type="entry name" value="Polymerase_NTP_transf_dom"/>
</dbReference>
<evidence type="ECO:0000256" key="6">
    <source>
        <dbReference type="ARBA" id="ARBA00022741"/>
    </source>
</evidence>
<evidence type="ECO:0000256" key="5">
    <source>
        <dbReference type="ARBA" id="ARBA00022723"/>
    </source>
</evidence>
<evidence type="ECO:0000256" key="1">
    <source>
        <dbReference type="ARBA" id="ARBA00001946"/>
    </source>
</evidence>
<comment type="cofactor">
    <cofactor evidence="1">
        <name>Mg(2+)</name>
        <dbReference type="ChEBI" id="CHEBI:18420"/>
    </cofactor>
</comment>
<dbReference type="Gene3D" id="3.30.460.10">
    <property type="entry name" value="Beta Polymerase, domain 2"/>
    <property type="match status" value="1"/>
</dbReference>
<evidence type="ECO:0000256" key="3">
    <source>
        <dbReference type="ARBA" id="ARBA00022679"/>
    </source>
</evidence>
<evidence type="ECO:0000313" key="12">
    <source>
        <dbReference type="Proteomes" id="UP000177346"/>
    </source>
</evidence>
<keyword evidence="3" id="KW-0808">Transferase</keyword>
<dbReference type="InterPro" id="IPR052038">
    <property type="entry name" value="Type-VII_TA_antitoxin"/>
</dbReference>
<keyword evidence="8" id="KW-0460">Magnesium</keyword>